<accession>A0A069SII5</accession>
<organism evidence="8 9">
    <name type="scientific">Phocaeicola vulgatus str. 3975 RP4</name>
    <dbReference type="NCBI Taxonomy" id="1339352"/>
    <lineage>
        <taxon>Bacteria</taxon>
        <taxon>Pseudomonadati</taxon>
        <taxon>Bacteroidota</taxon>
        <taxon>Bacteroidia</taxon>
        <taxon>Bacteroidales</taxon>
        <taxon>Bacteroidaceae</taxon>
        <taxon>Phocaeicola</taxon>
    </lineage>
</organism>
<feature type="transmembrane region" description="Helical" evidence="6">
    <location>
        <begin position="92"/>
        <end position="115"/>
    </location>
</feature>
<evidence type="ECO:0000256" key="2">
    <source>
        <dbReference type="ARBA" id="ARBA00022475"/>
    </source>
</evidence>
<dbReference type="InterPro" id="IPR051258">
    <property type="entry name" value="Diverse_Substrate_Transporter"/>
</dbReference>
<feature type="transmembrane region" description="Helical" evidence="6">
    <location>
        <begin position="252"/>
        <end position="268"/>
    </location>
</feature>
<keyword evidence="2" id="KW-1003">Cell membrane</keyword>
<proteinExistence type="predicted"/>
<keyword evidence="3 6" id="KW-0812">Transmembrane</keyword>
<feature type="domain" description="EamA" evidence="7">
    <location>
        <begin position="11"/>
        <end position="142"/>
    </location>
</feature>
<evidence type="ECO:0000256" key="1">
    <source>
        <dbReference type="ARBA" id="ARBA00004651"/>
    </source>
</evidence>
<reference evidence="8 9" key="1">
    <citation type="submission" date="2014-04" db="EMBL/GenBank/DDBJ databases">
        <authorList>
            <person name="Sears C."/>
            <person name="Carroll K."/>
            <person name="Sack B.R."/>
            <person name="Qadri F."/>
            <person name="Myers L.L."/>
            <person name="Chung G.-T."/>
            <person name="Escheverria P."/>
            <person name="Fraser C.M."/>
            <person name="Sadzewicz L."/>
            <person name="Shefchek K.A."/>
            <person name="Tallon L."/>
            <person name="Das S.P."/>
            <person name="Daugherty S."/>
            <person name="Mongodin E.F."/>
        </authorList>
    </citation>
    <scope>NUCLEOTIDE SEQUENCE [LARGE SCALE GENOMIC DNA]</scope>
    <source>
        <strain evidence="8 9">3975 RP4</strain>
    </source>
</reference>
<comment type="subcellular location">
    <subcellularLocation>
        <location evidence="1">Cell membrane</location>
        <topology evidence="1">Multi-pass membrane protein</topology>
    </subcellularLocation>
</comment>
<evidence type="ECO:0000313" key="9">
    <source>
        <dbReference type="Proteomes" id="UP000027661"/>
    </source>
</evidence>
<dbReference type="Pfam" id="PF00892">
    <property type="entry name" value="EamA"/>
    <property type="match status" value="2"/>
</dbReference>
<keyword evidence="4 6" id="KW-1133">Transmembrane helix</keyword>
<feature type="transmembrane region" description="Helical" evidence="6">
    <location>
        <begin position="189"/>
        <end position="206"/>
    </location>
</feature>
<evidence type="ECO:0000256" key="3">
    <source>
        <dbReference type="ARBA" id="ARBA00022692"/>
    </source>
</evidence>
<dbReference type="SUPFAM" id="SSF103481">
    <property type="entry name" value="Multidrug resistance efflux transporter EmrE"/>
    <property type="match status" value="2"/>
</dbReference>
<dbReference type="PANTHER" id="PTHR42920:SF11">
    <property type="entry name" value="INNER MEMBRANE PROTEIN YTFF"/>
    <property type="match status" value="1"/>
</dbReference>
<feature type="transmembrane region" description="Helical" evidence="6">
    <location>
        <begin position="274"/>
        <end position="291"/>
    </location>
</feature>
<feature type="transmembrane region" description="Helical" evidence="6">
    <location>
        <begin position="12"/>
        <end position="35"/>
    </location>
</feature>
<name>A0A069SII5_PHOVU</name>
<sequence length="302" mass="34071">MNVIKSRFVYHLMAIITVAIWGTTFVSTKILIQHGLSPSDIFFYRFTMAYLCMWCISYKKLFANRVKDELLLLLAGLCGGTIYFITENTALGITLASNVSLIVCTSPVLTTLLSYLFRRKEPFTRHLVYGSIMALIGVGLVVFNGSFILKINPLGDILSLTAALMWAFYCLILKQLDNHYSIVFITRKVFFYGVLTILPMFLFRPLNWDNVLMMQPIVFGNLLFLGFVASMLCFIAWNACVKELGAVKSTNYIYIVPLVTLLTSAVIINEKITWIALTGCFLILCGVYLAERKTNPTFEAKS</sequence>
<evidence type="ECO:0000256" key="5">
    <source>
        <dbReference type="ARBA" id="ARBA00023136"/>
    </source>
</evidence>
<dbReference type="InterPro" id="IPR000620">
    <property type="entry name" value="EamA_dom"/>
</dbReference>
<dbReference type="GO" id="GO:0005886">
    <property type="term" value="C:plasma membrane"/>
    <property type="evidence" value="ECO:0007669"/>
    <property type="project" value="UniProtKB-SubCell"/>
</dbReference>
<dbReference type="PATRIC" id="fig|1339352.3.peg.1987"/>
<evidence type="ECO:0000259" key="7">
    <source>
        <dbReference type="Pfam" id="PF00892"/>
    </source>
</evidence>
<dbReference type="InterPro" id="IPR037185">
    <property type="entry name" value="EmrE-like"/>
</dbReference>
<feature type="transmembrane region" description="Helical" evidence="6">
    <location>
        <begin position="41"/>
        <end position="58"/>
    </location>
</feature>
<protein>
    <submittedName>
        <fullName evidence="8">EamA-like transporter family protein</fullName>
    </submittedName>
</protein>
<dbReference type="Proteomes" id="UP000027661">
    <property type="component" value="Unassembled WGS sequence"/>
</dbReference>
<dbReference type="RefSeq" id="WP_008669018.1">
    <property type="nucleotide sequence ID" value="NZ_JNHM01000028.1"/>
</dbReference>
<gene>
    <name evidence="8" type="ORF">M099_2060</name>
</gene>
<dbReference type="AlphaFoldDB" id="A0A069SII5"/>
<evidence type="ECO:0000313" key="8">
    <source>
        <dbReference type="EMBL" id="KDS53645.1"/>
    </source>
</evidence>
<comment type="caution">
    <text evidence="8">The sequence shown here is derived from an EMBL/GenBank/DDBJ whole genome shotgun (WGS) entry which is preliminary data.</text>
</comment>
<evidence type="ECO:0000256" key="4">
    <source>
        <dbReference type="ARBA" id="ARBA00022989"/>
    </source>
</evidence>
<feature type="transmembrane region" description="Helical" evidence="6">
    <location>
        <begin position="127"/>
        <end position="151"/>
    </location>
</feature>
<dbReference type="PANTHER" id="PTHR42920">
    <property type="entry name" value="OS03G0707200 PROTEIN-RELATED"/>
    <property type="match status" value="1"/>
</dbReference>
<keyword evidence="5 6" id="KW-0472">Membrane</keyword>
<feature type="transmembrane region" description="Helical" evidence="6">
    <location>
        <begin position="157"/>
        <end position="177"/>
    </location>
</feature>
<feature type="transmembrane region" description="Helical" evidence="6">
    <location>
        <begin position="218"/>
        <end position="240"/>
    </location>
</feature>
<feature type="domain" description="EamA" evidence="7">
    <location>
        <begin position="154"/>
        <end position="289"/>
    </location>
</feature>
<dbReference type="EMBL" id="JNHM01000028">
    <property type="protein sequence ID" value="KDS53645.1"/>
    <property type="molecule type" value="Genomic_DNA"/>
</dbReference>
<feature type="transmembrane region" description="Helical" evidence="6">
    <location>
        <begin position="70"/>
        <end position="86"/>
    </location>
</feature>
<evidence type="ECO:0000256" key="6">
    <source>
        <dbReference type="SAM" id="Phobius"/>
    </source>
</evidence>